<protein>
    <submittedName>
        <fullName evidence="3">SLATT domain-containing protein</fullName>
    </submittedName>
</protein>
<evidence type="ECO:0000256" key="1">
    <source>
        <dbReference type="SAM" id="Phobius"/>
    </source>
</evidence>
<keyword evidence="1" id="KW-0472">Membrane</keyword>
<feature type="transmembrane region" description="Helical" evidence="1">
    <location>
        <begin position="146"/>
        <end position="168"/>
    </location>
</feature>
<comment type="caution">
    <text evidence="3">The sequence shown here is derived from an EMBL/GenBank/DDBJ whole genome shotgun (WGS) entry which is preliminary data.</text>
</comment>
<sequence>MNAERRSRFLELYFHLLLALYSIAGIGNGILGTSSGSQINGAVLLYVSILTLAISLIIFGFKFGELAAQHRSCYLMLQRLLEADISDNLNEKYISTIENLPNHQQIDFLRLVIQDPFSRTQALRTPDGTSYTFTRLQLIAYVVRRMAAWVFLALLTLPAWLVTFWNLWHLYR</sequence>
<feature type="domain" description="SMODS and SLOG-associating 2TM effector" evidence="2">
    <location>
        <begin position="1"/>
        <end position="149"/>
    </location>
</feature>
<feature type="transmembrane region" description="Helical" evidence="1">
    <location>
        <begin position="12"/>
        <end position="31"/>
    </location>
</feature>
<dbReference type="EMBL" id="SWAU01000028">
    <property type="protein sequence ID" value="TKA97635.1"/>
    <property type="molecule type" value="Genomic_DNA"/>
</dbReference>
<keyword evidence="1" id="KW-0812">Transmembrane</keyword>
<evidence type="ECO:0000313" key="4">
    <source>
        <dbReference type="Proteomes" id="UP000306340"/>
    </source>
</evidence>
<dbReference type="NCBIfam" id="NF033631">
    <property type="entry name" value="SLATT_5"/>
    <property type="match status" value="1"/>
</dbReference>
<organism evidence="3 4">
    <name type="scientific">Cereibacter changlensis</name>
    <dbReference type="NCBI Taxonomy" id="402884"/>
    <lineage>
        <taxon>Bacteria</taxon>
        <taxon>Pseudomonadati</taxon>
        <taxon>Pseudomonadota</taxon>
        <taxon>Alphaproteobacteria</taxon>
        <taxon>Rhodobacterales</taxon>
        <taxon>Paracoccaceae</taxon>
        <taxon>Cereibacter</taxon>
    </lineage>
</organism>
<dbReference type="Pfam" id="PF18160">
    <property type="entry name" value="SLATT_5"/>
    <property type="match status" value="1"/>
</dbReference>
<dbReference type="InterPro" id="IPR041115">
    <property type="entry name" value="SLATT_5"/>
</dbReference>
<gene>
    <name evidence="3" type="ORF">FAZ78_04915</name>
</gene>
<reference evidence="3 4" key="1">
    <citation type="submission" date="2019-04" db="EMBL/GenBank/DDBJ databases">
        <title>Crypto-aerobic microbial life in anoxic (sulfidic) marine sediments.</title>
        <authorList>
            <person name="Bhattacharya S."/>
            <person name="Roy C."/>
            <person name="Mondal N."/>
            <person name="Sarkar J."/>
            <person name="Mandal S."/>
            <person name="Rameez M.J."/>
            <person name="Ghosh W."/>
        </authorList>
    </citation>
    <scope>NUCLEOTIDE SEQUENCE [LARGE SCALE GENOMIC DNA]</scope>
    <source>
        <strain evidence="3 4">SBBC</strain>
    </source>
</reference>
<keyword evidence="1" id="KW-1133">Transmembrane helix</keyword>
<feature type="transmembrane region" description="Helical" evidence="1">
    <location>
        <begin position="43"/>
        <end position="61"/>
    </location>
</feature>
<name>A0A4U0Z0D9_9RHOB</name>
<evidence type="ECO:0000313" key="3">
    <source>
        <dbReference type="EMBL" id="TKA97635.1"/>
    </source>
</evidence>
<dbReference type="Proteomes" id="UP000306340">
    <property type="component" value="Unassembled WGS sequence"/>
</dbReference>
<dbReference type="AlphaFoldDB" id="A0A4U0Z0D9"/>
<accession>A0A4U0Z0D9</accession>
<evidence type="ECO:0000259" key="2">
    <source>
        <dbReference type="Pfam" id="PF18160"/>
    </source>
</evidence>
<proteinExistence type="predicted"/>